<keyword evidence="1" id="KW-0812">Transmembrane</keyword>
<dbReference type="AlphaFoldDB" id="A0AAN5CTI8"/>
<keyword evidence="4" id="KW-1185">Reference proteome</keyword>
<keyword evidence="1" id="KW-1133">Transmembrane helix</keyword>
<name>A0AAN5CTI8_9BILA</name>
<feature type="non-terminal residue" evidence="3">
    <location>
        <position position="124"/>
    </location>
</feature>
<organism evidence="3 4">
    <name type="scientific">Pristionchus mayeri</name>
    <dbReference type="NCBI Taxonomy" id="1317129"/>
    <lineage>
        <taxon>Eukaryota</taxon>
        <taxon>Metazoa</taxon>
        <taxon>Ecdysozoa</taxon>
        <taxon>Nematoda</taxon>
        <taxon>Chromadorea</taxon>
        <taxon>Rhabditida</taxon>
        <taxon>Rhabditina</taxon>
        <taxon>Diplogasteromorpha</taxon>
        <taxon>Diplogasteroidea</taxon>
        <taxon>Neodiplogasteridae</taxon>
        <taxon>Pristionchus</taxon>
    </lineage>
</organism>
<dbReference type="EMBL" id="BTRK01000004">
    <property type="protein sequence ID" value="GMR50312.1"/>
    <property type="molecule type" value="Genomic_DNA"/>
</dbReference>
<proteinExistence type="predicted"/>
<comment type="caution">
    <text evidence="3">The sequence shown here is derived from an EMBL/GenBank/DDBJ whole genome shotgun (WGS) entry which is preliminary data.</text>
</comment>
<keyword evidence="1" id="KW-0472">Membrane</keyword>
<dbReference type="EMBL" id="BTRK01000004">
    <property type="protein sequence ID" value="GMR50309.1"/>
    <property type="molecule type" value="Genomic_DNA"/>
</dbReference>
<reference evidence="3" key="2">
    <citation type="submission" date="2023-06" db="EMBL/GenBank/DDBJ databases">
        <title>Genome assembly of Pristionchus species.</title>
        <authorList>
            <person name="Yoshida K."/>
            <person name="Sommer R.J."/>
        </authorList>
    </citation>
    <scope>NUCLEOTIDE SEQUENCE</scope>
    <source>
        <strain evidence="3 4">RS5460</strain>
    </source>
</reference>
<dbReference type="Proteomes" id="UP001328107">
    <property type="component" value="Unassembled WGS sequence"/>
</dbReference>
<protein>
    <recommendedName>
        <fullName evidence="5">G protein-coupled receptor</fullName>
    </recommendedName>
</protein>
<gene>
    <name evidence="2" type="ORF">PMAYCL1PPCAC_20504</name>
    <name evidence="3" type="ORF">PMAYCL1PPCAC_20507</name>
</gene>
<evidence type="ECO:0000313" key="3">
    <source>
        <dbReference type="EMBL" id="GMR50312.1"/>
    </source>
</evidence>
<reference evidence="4" key="1">
    <citation type="submission" date="2022-10" db="EMBL/GenBank/DDBJ databases">
        <title>Genome assembly of Pristionchus species.</title>
        <authorList>
            <person name="Yoshida K."/>
            <person name="Sommer R.J."/>
        </authorList>
    </citation>
    <scope>NUCLEOTIDE SEQUENCE [LARGE SCALE GENOMIC DNA]</scope>
    <source>
        <strain evidence="4">RS5460</strain>
    </source>
</reference>
<evidence type="ECO:0008006" key="5">
    <source>
        <dbReference type="Google" id="ProtNLM"/>
    </source>
</evidence>
<evidence type="ECO:0000313" key="2">
    <source>
        <dbReference type="EMBL" id="GMR50309.1"/>
    </source>
</evidence>
<evidence type="ECO:0000256" key="1">
    <source>
        <dbReference type="SAM" id="Phobius"/>
    </source>
</evidence>
<accession>A0AAN5CTI8</accession>
<sequence length="124" mass="13927">MVDKRKSGSMFPSMSSRALHSLRCFLPDWYTIHVTFATTANSGQFELYNASWLECLIHMAGEWAAMLSPFVTFFFVAPISNLLLGPKSANIDKIRDCRDYCDEGLQSCSIDSTSAPLVFVVFRV</sequence>
<evidence type="ECO:0000313" key="4">
    <source>
        <dbReference type="Proteomes" id="UP001328107"/>
    </source>
</evidence>
<feature type="transmembrane region" description="Helical" evidence="1">
    <location>
        <begin position="63"/>
        <end position="84"/>
    </location>
</feature>